<evidence type="ECO:0000313" key="3">
    <source>
        <dbReference type="Proteomes" id="UP000255099"/>
    </source>
</evidence>
<feature type="transmembrane region" description="Helical" evidence="1">
    <location>
        <begin position="62"/>
        <end position="79"/>
    </location>
</feature>
<sequence length="154" mass="16954">MRLGLIMLLFRIVLAEQNTGVIGWLQYVGLQNEQMTNLAWSIFAGILCGIIASCLTLNPQKLYWPTATALALIMIASLLDSQSNALTRPEQLMFSQFLLGFGSAFFLAPAMLAGIGRRVCRPAQPGQLLGAVRHEPEHWRAARLGDPRHLPDLA</sequence>
<proteinExistence type="predicted"/>
<reference evidence="2 3" key="1">
    <citation type="submission" date="2018-06" db="EMBL/GenBank/DDBJ databases">
        <authorList>
            <consortium name="Pathogen Informatics"/>
            <person name="Doyle S."/>
        </authorList>
    </citation>
    <scope>NUCLEOTIDE SEQUENCE [LARGE SCALE GENOMIC DNA]</scope>
    <source>
        <strain evidence="2 3">NCTC9637</strain>
    </source>
</reference>
<dbReference type="EMBL" id="UGLB01000003">
    <property type="protein sequence ID" value="STT48915.1"/>
    <property type="molecule type" value="Genomic_DNA"/>
</dbReference>
<keyword evidence="1" id="KW-1133">Transmembrane helix</keyword>
<feature type="transmembrane region" description="Helical" evidence="1">
    <location>
        <begin position="39"/>
        <end position="57"/>
    </location>
</feature>
<keyword evidence="1" id="KW-0812">Transmembrane</keyword>
<dbReference type="Proteomes" id="UP000255099">
    <property type="component" value="Unassembled WGS sequence"/>
</dbReference>
<evidence type="ECO:0000313" key="2">
    <source>
        <dbReference type="EMBL" id="STT48915.1"/>
    </source>
</evidence>
<evidence type="ECO:0000256" key="1">
    <source>
        <dbReference type="SAM" id="Phobius"/>
    </source>
</evidence>
<dbReference type="AlphaFoldDB" id="A0A377W4U6"/>
<feature type="transmembrane region" description="Helical" evidence="1">
    <location>
        <begin position="91"/>
        <end position="115"/>
    </location>
</feature>
<accession>A0A377W4U6</accession>
<protein>
    <submittedName>
        <fullName evidence="2">Major facilitator superfamily permease</fullName>
    </submittedName>
</protein>
<name>A0A377W4U6_KLEPN</name>
<organism evidence="2 3">
    <name type="scientific">Klebsiella pneumoniae</name>
    <dbReference type="NCBI Taxonomy" id="573"/>
    <lineage>
        <taxon>Bacteria</taxon>
        <taxon>Pseudomonadati</taxon>
        <taxon>Pseudomonadota</taxon>
        <taxon>Gammaproteobacteria</taxon>
        <taxon>Enterobacterales</taxon>
        <taxon>Enterobacteriaceae</taxon>
        <taxon>Klebsiella/Raoultella group</taxon>
        <taxon>Klebsiella</taxon>
        <taxon>Klebsiella pneumoniae complex</taxon>
    </lineage>
</organism>
<gene>
    <name evidence="2" type="ORF">NCTC9637_03863</name>
</gene>
<keyword evidence="1" id="KW-0472">Membrane</keyword>